<organism evidence="1 2">
    <name type="scientific">Phyllobacterium trifolii</name>
    <dbReference type="NCBI Taxonomy" id="300193"/>
    <lineage>
        <taxon>Bacteria</taxon>
        <taxon>Pseudomonadati</taxon>
        <taxon>Pseudomonadota</taxon>
        <taxon>Alphaproteobacteria</taxon>
        <taxon>Hyphomicrobiales</taxon>
        <taxon>Phyllobacteriaceae</taxon>
        <taxon>Phyllobacterium</taxon>
    </lineage>
</organism>
<evidence type="ECO:0000313" key="1">
    <source>
        <dbReference type="EMBL" id="MBB3146707.1"/>
    </source>
</evidence>
<comment type="caution">
    <text evidence="1">The sequence shown here is derived from an EMBL/GenBank/DDBJ whole genome shotgun (WGS) entry which is preliminary data.</text>
</comment>
<keyword evidence="2" id="KW-1185">Reference proteome</keyword>
<proteinExistence type="predicted"/>
<dbReference type="Proteomes" id="UP000554520">
    <property type="component" value="Unassembled WGS sequence"/>
</dbReference>
<sequence length="33" mass="3608">MAGHGTDAAARTFVNLDIPPSLLTYYQEAAERQ</sequence>
<name>A0A839U882_9HYPH</name>
<reference evidence="1 2" key="1">
    <citation type="submission" date="2020-08" db="EMBL/GenBank/DDBJ databases">
        <title>Genomic Encyclopedia of Type Strains, Phase III (KMG-III): the genomes of soil and plant-associated and newly described type strains.</title>
        <authorList>
            <person name="Whitman W."/>
        </authorList>
    </citation>
    <scope>NUCLEOTIDE SEQUENCE [LARGE SCALE GENOMIC DNA]</scope>
    <source>
        <strain evidence="1 2">CECT 7015</strain>
    </source>
</reference>
<protein>
    <submittedName>
        <fullName evidence="1">Uncharacterized protein</fullName>
    </submittedName>
</protein>
<dbReference type="EMBL" id="JACHXN010000009">
    <property type="protein sequence ID" value="MBB3146707.1"/>
    <property type="molecule type" value="Genomic_DNA"/>
</dbReference>
<gene>
    <name evidence="1" type="ORF">FHS21_003123</name>
</gene>
<evidence type="ECO:0000313" key="2">
    <source>
        <dbReference type="Proteomes" id="UP000554520"/>
    </source>
</evidence>
<accession>A0A839U882</accession>
<dbReference type="AlphaFoldDB" id="A0A839U882"/>